<accession>A0A066Z5X7</accession>
<organism evidence="2 3">
    <name type="scientific">Kitasatospora cheerisanensis KCTC 2395</name>
    <dbReference type="NCBI Taxonomy" id="1348663"/>
    <lineage>
        <taxon>Bacteria</taxon>
        <taxon>Bacillati</taxon>
        <taxon>Actinomycetota</taxon>
        <taxon>Actinomycetes</taxon>
        <taxon>Kitasatosporales</taxon>
        <taxon>Streptomycetaceae</taxon>
        <taxon>Kitasatospora</taxon>
    </lineage>
</organism>
<dbReference type="HOGENOM" id="CLU_2935416_0_0_11"/>
<gene>
    <name evidence="2" type="ORF">KCH_25390</name>
</gene>
<keyword evidence="3" id="KW-1185">Reference proteome</keyword>
<dbReference type="PATRIC" id="fig|1348663.4.peg.2457"/>
<evidence type="ECO:0000313" key="2">
    <source>
        <dbReference type="EMBL" id="KDN85711.1"/>
    </source>
</evidence>
<reference evidence="2 3" key="1">
    <citation type="submission" date="2014-05" db="EMBL/GenBank/DDBJ databases">
        <title>Draft Genome Sequence of Kitasatospora cheerisanensis KCTC 2395.</title>
        <authorList>
            <person name="Nam D.H."/>
        </authorList>
    </citation>
    <scope>NUCLEOTIDE SEQUENCE [LARGE SCALE GENOMIC DNA]</scope>
    <source>
        <strain evidence="2 3">KCTC 2395</strain>
    </source>
</reference>
<evidence type="ECO:0000313" key="3">
    <source>
        <dbReference type="Proteomes" id="UP000027178"/>
    </source>
</evidence>
<comment type="caution">
    <text evidence="2">The sequence shown here is derived from an EMBL/GenBank/DDBJ whole genome shotgun (WGS) entry which is preliminary data.</text>
</comment>
<dbReference type="Proteomes" id="UP000027178">
    <property type="component" value="Unassembled WGS sequence"/>
</dbReference>
<sequence length="60" mass="6416">MTIRDTAPTGRLTPVCVRPAANHWQLVTQPWPTPRPRTADTGPDLTGPTLDLPSSGSGRP</sequence>
<proteinExistence type="predicted"/>
<dbReference type="RefSeq" id="WP_035862435.1">
    <property type="nucleotide sequence ID" value="NZ_KK853997.1"/>
</dbReference>
<name>A0A066Z5X7_9ACTN</name>
<dbReference type="EMBL" id="JNBY01000079">
    <property type="protein sequence ID" value="KDN85711.1"/>
    <property type="molecule type" value="Genomic_DNA"/>
</dbReference>
<protein>
    <submittedName>
        <fullName evidence="2">Uncharacterized protein</fullName>
    </submittedName>
</protein>
<feature type="region of interest" description="Disordered" evidence="1">
    <location>
        <begin position="26"/>
        <end position="60"/>
    </location>
</feature>
<dbReference type="AlphaFoldDB" id="A0A066Z5X7"/>
<evidence type="ECO:0000256" key="1">
    <source>
        <dbReference type="SAM" id="MobiDB-lite"/>
    </source>
</evidence>